<comment type="caution">
    <text evidence="5">The sequence shown here is derived from an EMBL/GenBank/DDBJ whole genome shotgun (WGS) entry which is preliminary data.</text>
</comment>
<organism evidence="5 6">
    <name type="scientific">Ancylobacter aquaticus</name>
    <dbReference type="NCBI Taxonomy" id="100"/>
    <lineage>
        <taxon>Bacteria</taxon>
        <taxon>Pseudomonadati</taxon>
        <taxon>Pseudomonadota</taxon>
        <taxon>Alphaproteobacteria</taxon>
        <taxon>Hyphomicrobiales</taxon>
        <taxon>Xanthobacteraceae</taxon>
        <taxon>Ancylobacter</taxon>
    </lineage>
</organism>
<gene>
    <name evidence="5" type="ORF">EV667_2173</name>
</gene>
<evidence type="ECO:0000256" key="1">
    <source>
        <dbReference type="ARBA" id="ARBA00022908"/>
    </source>
</evidence>
<dbReference type="GO" id="GO:0003677">
    <property type="term" value="F:DNA binding"/>
    <property type="evidence" value="ECO:0007669"/>
    <property type="project" value="InterPro"/>
</dbReference>
<evidence type="ECO:0000256" key="3">
    <source>
        <dbReference type="SAM" id="MobiDB-lite"/>
    </source>
</evidence>
<evidence type="ECO:0000256" key="2">
    <source>
        <dbReference type="ARBA" id="ARBA00023172"/>
    </source>
</evidence>
<dbReference type="Gene3D" id="1.10.443.10">
    <property type="entry name" value="Intergrase catalytic core"/>
    <property type="match status" value="1"/>
</dbReference>
<dbReference type="GO" id="GO:0006310">
    <property type="term" value="P:DNA recombination"/>
    <property type="evidence" value="ECO:0007669"/>
    <property type="project" value="UniProtKB-KW"/>
</dbReference>
<reference evidence="5 6" key="1">
    <citation type="submission" date="2019-03" db="EMBL/GenBank/DDBJ databases">
        <title>Genomic Encyclopedia of Type Strains, Phase IV (KMG-IV): sequencing the most valuable type-strain genomes for metagenomic binning, comparative biology and taxonomic classification.</title>
        <authorList>
            <person name="Goeker M."/>
        </authorList>
    </citation>
    <scope>NUCLEOTIDE SEQUENCE [LARGE SCALE GENOMIC DNA]</scope>
    <source>
        <strain evidence="5 6">DSM 101</strain>
    </source>
</reference>
<protein>
    <submittedName>
        <fullName evidence="5">Phage integrase family protein</fullName>
    </submittedName>
</protein>
<dbReference type="Proteomes" id="UP000295030">
    <property type="component" value="Unassembled WGS sequence"/>
</dbReference>
<dbReference type="PANTHER" id="PTHR30349:SF64">
    <property type="entry name" value="PROPHAGE INTEGRASE INTD-RELATED"/>
    <property type="match status" value="1"/>
</dbReference>
<feature type="region of interest" description="Disordered" evidence="3">
    <location>
        <begin position="384"/>
        <end position="404"/>
    </location>
</feature>
<sequence>MPPRSDAPGLKWRTRTDGRRTAYWVASQVCRDCKGYPDRTVRLAEGLTEEQVAAACRDHTERLREWIATFSGSDRPLTVYDGTITSLSRLFQEHPDSSFREVKTNTRKSYGDSLKVIEATVGSRVVPGITVLDIKRWFRNWGAPAEAGKPPRPKRAHDAVSMLRQLLRFGHALGYDECGTLAERLKNLRFQRPGAREEEMGLGQAVAFIAKALELGERDMAIGVAAQFELMLRQKDIIGEWGPANPEAADAVHHGDETWTGAFRWENLPGWRLRLRTSKTKARTVFDLQSYPLLFPLLESVPHDERVGAIVKGEHGLPVRERSYRKWYRQIARAAGIPDSVWSMDSRAGGATEAFEAGADIRAIAAHLTHSNLSTTPRYIRKTEKQTAEVARLRAGSRPGAPKE</sequence>
<proteinExistence type="predicted"/>
<dbReference type="InterPro" id="IPR011010">
    <property type="entry name" value="DNA_brk_join_enz"/>
</dbReference>
<dbReference type="PANTHER" id="PTHR30349">
    <property type="entry name" value="PHAGE INTEGRASE-RELATED"/>
    <property type="match status" value="1"/>
</dbReference>
<dbReference type="InterPro" id="IPR013762">
    <property type="entry name" value="Integrase-like_cat_sf"/>
</dbReference>
<dbReference type="EMBL" id="SMFY01000002">
    <property type="protein sequence ID" value="TCK28175.1"/>
    <property type="molecule type" value="Genomic_DNA"/>
</dbReference>
<feature type="domain" description="Tyr recombinase" evidence="4">
    <location>
        <begin position="305"/>
        <end position="384"/>
    </location>
</feature>
<dbReference type="AlphaFoldDB" id="A0A4R1I3H4"/>
<dbReference type="Pfam" id="PF00589">
    <property type="entry name" value="Phage_integrase"/>
    <property type="match status" value="1"/>
</dbReference>
<name>A0A4R1I3H4_ANCAQ</name>
<keyword evidence="1" id="KW-0229">DNA integration</keyword>
<evidence type="ECO:0000313" key="6">
    <source>
        <dbReference type="Proteomes" id="UP000295030"/>
    </source>
</evidence>
<evidence type="ECO:0000259" key="4">
    <source>
        <dbReference type="Pfam" id="PF00589"/>
    </source>
</evidence>
<dbReference type="RefSeq" id="WP_245516108.1">
    <property type="nucleotide sequence ID" value="NZ_SMFY01000002.1"/>
</dbReference>
<dbReference type="SUPFAM" id="SSF56349">
    <property type="entry name" value="DNA breaking-rejoining enzymes"/>
    <property type="match status" value="1"/>
</dbReference>
<dbReference type="InterPro" id="IPR050090">
    <property type="entry name" value="Tyrosine_recombinase_XerCD"/>
</dbReference>
<evidence type="ECO:0000313" key="5">
    <source>
        <dbReference type="EMBL" id="TCK28175.1"/>
    </source>
</evidence>
<accession>A0A4R1I3H4</accession>
<keyword evidence="2" id="KW-0233">DNA recombination</keyword>
<dbReference type="InterPro" id="IPR002104">
    <property type="entry name" value="Integrase_catalytic"/>
</dbReference>
<dbReference type="GO" id="GO:0015074">
    <property type="term" value="P:DNA integration"/>
    <property type="evidence" value="ECO:0007669"/>
    <property type="project" value="UniProtKB-KW"/>
</dbReference>
<keyword evidence="6" id="KW-1185">Reference proteome</keyword>